<dbReference type="EMBL" id="BKCJ011786063">
    <property type="protein sequence ID" value="GFD52761.1"/>
    <property type="molecule type" value="Genomic_DNA"/>
</dbReference>
<feature type="domain" description="FAE" evidence="1">
    <location>
        <begin position="8"/>
        <end position="34"/>
    </location>
</feature>
<dbReference type="Pfam" id="PF08392">
    <property type="entry name" value="FAE1_CUT1_RppA"/>
    <property type="match status" value="1"/>
</dbReference>
<proteinExistence type="predicted"/>
<dbReference type="AlphaFoldDB" id="A0A699X6G4"/>
<dbReference type="GO" id="GO:0006633">
    <property type="term" value="P:fatty acid biosynthetic process"/>
    <property type="evidence" value="ECO:0007669"/>
    <property type="project" value="InterPro"/>
</dbReference>
<reference evidence="2" key="1">
    <citation type="journal article" date="2019" name="Sci. Rep.">
        <title>Draft genome of Tanacetum cinerariifolium, the natural source of mosquito coil.</title>
        <authorList>
            <person name="Yamashiro T."/>
            <person name="Shiraishi A."/>
            <person name="Satake H."/>
            <person name="Nakayama K."/>
        </authorList>
    </citation>
    <scope>NUCLEOTIDE SEQUENCE</scope>
</reference>
<name>A0A699X6G4_TANCI</name>
<dbReference type="InterPro" id="IPR013601">
    <property type="entry name" value="FAE1_typ3_polyketide_synth"/>
</dbReference>
<accession>A0A699X6G4</accession>
<organism evidence="2">
    <name type="scientific">Tanacetum cinerariifolium</name>
    <name type="common">Dalmatian daisy</name>
    <name type="synonym">Chrysanthemum cinerariifolium</name>
    <dbReference type="NCBI Taxonomy" id="118510"/>
    <lineage>
        <taxon>Eukaryota</taxon>
        <taxon>Viridiplantae</taxon>
        <taxon>Streptophyta</taxon>
        <taxon>Embryophyta</taxon>
        <taxon>Tracheophyta</taxon>
        <taxon>Spermatophyta</taxon>
        <taxon>Magnoliopsida</taxon>
        <taxon>eudicotyledons</taxon>
        <taxon>Gunneridae</taxon>
        <taxon>Pentapetalae</taxon>
        <taxon>asterids</taxon>
        <taxon>campanulids</taxon>
        <taxon>Asterales</taxon>
        <taxon>Asteraceae</taxon>
        <taxon>Asteroideae</taxon>
        <taxon>Anthemideae</taxon>
        <taxon>Anthemidinae</taxon>
        <taxon>Tanacetum</taxon>
    </lineage>
</organism>
<evidence type="ECO:0000259" key="1">
    <source>
        <dbReference type="Pfam" id="PF08392"/>
    </source>
</evidence>
<sequence>MRETKLICLFAPTPSLSAMVINKYKMKSDVKNYN</sequence>
<evidence type="ECO:0000313" key="2">
    <source>
        <dbReference type="EMBL" id="GFD52761.1"/>
    </source>
</evidence>
<gene>
    <name evidence="2" type="ORF">Tci_924730</name>
</gene>
<dbReference type="GO" id="GO:0016020">
    <property type="term" value="C:membrane"/>
    <property type="evidence" value="ECO:0007669"/>
    <property type="project" value="InterPro"/>
</dbReference>
<comment type="caution">
    <text evidence="2">The sequence shown here is derived from an EMBL/GenBank/DDBJ whole genome shotgun (WGS) entry which is preliminary data.</text>
</comment>
<protein>
    <submittedName>
        <fullName evidence="2">3-ketoacyl-CoA synthase 5-like</fullName>
    </submittedName>
</protein>
<feature type="non-terminal residue" evidence="2">
    <location>
        <position position="34"/>
    </location>
</feature>
<dbReference type="GO" id="GO:0016747">
    <property type="term" value="F:acyltransferase activity, transferring groups other than amino-acyl groups"/>
    <property type="evidence" value="ECO:0007669"/>
    <property type="project" value="InterPro"/>
</dbReference>